<feature type="transmembrane region" description="Helical" evidence="10">
    <location>
        <begin position="125"/>
        <end position="144"/>
    </location>
</feature>
<evidence type="ECO:0000256" key="7">
    <source>
        <dbReference type="ARBA" id="ARBA00022692"/>
    </source>
</evidence>
<keyword evidence="8 10" id="KW-1133">Transmembrane helix</keyword>
<protein>
    <recommendedName>
        <fullName evidence="4">Nicotinamide riboside transporter PnuC</fullName>
    </recommendedName>
</protein>
<feature type="transmembrane region" description="Helical" evidence="10">
    <location>
        <begin position="99"/>
        <end position="119"/>
    </location>
</feature>
<dbReference type="NCBIfam" id="TIGR01528">
    <property type="entry name" value="NMN_trans_PnuC"/>
    <property type="match status" value="1"/>
</dbReference>
<evidence type="ECO:0000313" key="12">
    <source>
        <dbReference type="Proteomes" id="UP000076404"/>
    </source>
</evidence>
<keyword evidence="5" id="KW-0813">Transport</keyword>
<accession>A0A143BN48</accession>
<feature type="transmembrane region" description="Helical" evidence="10">
    <location>
        <begin position="59"/>
        <end position="78"/>
    </location>
</feature>
<reference evidence="11 12" key="2">
    <citation type="journal article" date="2016" name="Environ. Microbiol. Rep.">
        <title>Metagenomic evidence for the presence of phototrophic Gemmatimonadetes bacteria in diverse environments.</title>
        <authorList>
            <person name="Zeng Y."/>
            <person name="Baumbach J."/>
            <person name="Barbosa E.G."/>
            <person name="Azevedo V."/>
            <person name="Zhang C."/>
            <person name="Koblizek M."/>
        </authorList>
    </citation>
    <scope>NUCLEOTIDE SEQUENCE [LARGE SCALE GENOMIC DNA]</scope>
    <source>
        <strain evidence="11 12">AP64</strain>
    </source>
</reference>
<dbReference type="eggNOG" id="COG3201">
    <property type="taxonomic scope" value="Bacteria"/>
</dbReference>
<name>A0A143BN48_9BACT</name>
<keyword evidence="12" id="KW-1185">Reference proteome</keyword>
<feature type="transmembrane region" description="Helical" evidence="10">
    <location>
        <begin position="151"/>
        <end position="167"/>
    </location>
</feature>
<organism evidence="11 12">
    <name type="scientific">Gemmatimonas phototrophica</name>
    <dbReference type="NCBI Taxonomy" id="1379270"/>
    <lineage>
        <taxon>Bacteria</taxon>
        <taxon>Pseudomonadati</taxon>
        <taxon>Gemmatimonadota</taxon>
        <taxon>Gemmatimonadia</taxon>
        <taxon>Gemmatimonadales</taxon>
        <taxon>Gemmatimonadaceae</taxon>
        <taxon>Gemmatimonas</taxon>
    </lineage>
</organism>
<proteinExistence type="inferred from homology"/>
<evidence type="ECO:0000256" key="10">
    <source>
        <dbReference type="SAM" id="Phobius"/>
    </source>
</evidence>
<feature type="transmembrane region" description="Helical" evidence="10">
    <location>
        <begin position="12"/>
        <end position="30"/>
    </location>
</feature>
<evidence type="ECO:0000256" key="6">
    <source>
        <dbReference type="ARBA" id="ARBA00022475"/>
    </source>
</evidence>
<dbReference type="InterPro" id="IPR006419">
    <property type="entry name" value="NMN_transpt_PnuC"/>
</dbReference>
<gene>
    <name evidence="11" type="ORF">GEMMAAP_02660</name>
</gene>
<dbReference type="AlphaFoldDB" id="A0A143BN48"/>
<evidence type="ECO:0000313" key="11">
    <source>
        <dbReference type="EMBL" id="AMW06497.1"/>
    </source>
</evidence>
<dbReference type="GO" id="GO:0034257">
    <property type="term" value="F:nicotinamide riboside transmembrane transporter activity"/>
    <property type="evidence" value="ECO:0007669"/>
    <property type="project" value="InterPro"/>
</dbReference>
<feature type="transmembrane region" description="Helical" evidence="10">
    <location>
        <begin position="173"/>
        <end position="190"/>
    </location>
</feature>
<dbReference type="GO" id="GO:0005886">
    <property type="term" value="C:plasma membrane"/>
    <property type="evidence" value="ECO:0007669"/>
    <property type="project" value="UniProtKB-SubCell"/>
</dbReference>
<keyword evidence="9 10" id="KW-0472">Membrane</keyword>
<dbReference type="PANTHER" id="PTHR36122:SF2">
    <property type="entry name" value="NICOTINAMIDE RIBOSIDE TRANSPORTER PNUC"/>
    <property type="match status" value="1"/>
</dbReference>
<dbReference type="EMBL" id="CP011454">
    <property type="protein sequence ID" value="AMW06497.1"/>
    <property type="molecule type" value="Genomic_DNA"/>
</dbReference>
<keyword evidence="6" id="KW-1003">Cell membrane</keyword>
<dbReference type="Proteomes" id="UP000076404">
    <property type="component" value="Chromosome"/>
</dbReference>
<sequence length="206" mass="22987">MLDSLCRWLSLHGSSCAEAFGFITGVANVWLVTRQSLWSWPLGVLNALFYMVVFARTGLYSDTGLQVVYFVLSLYGWWHWTRGAQASTPLPVTRTPSRLAAMLGGLVIVTWVTLALITSRIPGAALPWLDSLLVAISLVAQWMMTRKLLENWLLWIAVDVVYIGLFINRDLPLTAVLYAVFLGLAMLGYVQWRRSSQPSQTGVVHA</sequence>
<evidence type="ECO:0000256" key="2">
    <source>
        <dbReference type="ARBA" id="ARBA00004651"/>
    </source>
</evidence>
<dbReference type="KEGG" id="gph:GEMMAAP_02660"/>
<evidence type="ECO:0000256" key="9">
    <source>
        <dbReference type="ARBA" id="ARBA00023136"/>
    </source>
</evidence>
<dbReference type="PANTHER" id="PTHR36122">
    <property type="entry name" value="NICOTINAMIDE RIBOSIDE TRANSPORTER PNUC"/>
    <property type="match status" value="1"/>
</dbReference>
<comment type="subcellular location">
    <subcellularLocation>
        <location evidence="2">Cell membrane</location>
        <topology evidence="2">Multi-pass membrane protein</topology>
    </subcellularLocation>
</comment>
<feature type="transmembrane region" description="Helical" evidence="10">
    <location>
        <begin position="37"/>
        <end position="53"/>
    </location>
</feature>
<evidence type="ECO:0000256" key="1">
    <source>
        <dbReference type="ARBA" id="ARBA00002672"/>
    </source>
</evidence>
<evidence type="ECO:0000256" key="3">
    <source>
        <dbReference type="ARBA" id="ARBA00006669"/>
    </source>
</evidence>
<evidence type="ECO:0000256" key="4">
    <source>
        <dbReference type="ARBA" id="ARBA00017522"/>
    </source>
</evidence>
<comment type="function">
    <text evidence="1">Required for nicotinamide riboside transport across the inner membrane.</text>
</comment>
<keyword evidence="7 10" id="KW-0812">Transmembrane</keyword>
<comment type="similarity">
    <text evidence="3">Belongs to the nicotinamide ribonucleoside (NR) uptake permease (TC 4.B.1) family.</text>
</comment>
<evidence type="ECO:0000256" key="8">
    <source>
        <dbReference type="ARBA" id="ARBA00022989"/>
    </source>
</evidence>
<dbReference type="STRING" id="1379270.GEMMAAP_02660"/>
<dbReference type="Pfam" id="PF04973">
    <property type="entry name" value="NMN_transporter"/>
    <property type="match status" value="1"/>
</dbReference>
<evidence type="ECO:0000256" key="5">
    <source>
        <dbReference type="ARBA" id="ARBA00022448"/>
    </source>
</evidence>
<reference evidence="11 12" key="1">
    <citation type="journal article" date="2014" name="Proc. Natl. Acad. Sci. U.S.A.">
        <title>Functional type 2 photosynthetic reaction centers found in the rare bacterial phylum Gemmatimonadetes.</title>
        <authorList>
            <person name="Zeng Y."/>
            <person name="Feng F."/>
            <person name="Medova H."/>
            <person name="Dean J."/>
            <person name="Koblizek M."/>
        </authorList>
    </citation>
    <scope>NUCLEOTIDE SEQUENCE [LARGE SCALE GENOMIC DNA]</scope>
    <source>
        <strain evidence="11 12">AP64</strain>
    </source>
</reference>